<keyword evidence="4" id="KW-0010">Activator</keyword>
<reference evidence="10 11" key="1">
    <citation type="submission" date="2017-01" db="EMBL/GenBank/DDBJ databases">
        <authorList>
            <consortium name="Urmite Genomes"/>
        </authorList>
    </citation>
    <scope>NUCLEOTIDE SEQUENCE [LARGE SCALE GENOMIC DNA]</scope>
    <source>
        <strain evidence="10 11">AB308</strain>
    </source>
</reference>
<dbReference type="GO" id="GO:0003700">
    <property type="term" value="F:DNA-binding transcription factor activity"/>
    <property type="evidence" value="ECO:0007669"/>
    <property type="project" value="InterPro"/>
</dbReference>
<dbReference type="FunFam" id="1.10.10.10:FF:000001">
    <property type="entry name" value="LysR family transcriptional regulator"/>
    <property type="match status" value="1"/>
</dbReference>
<dbReference type="AlphaFoldDB" id="A0A2U3NGP3"/>
<keyword evidence="3" id="KW-0238">DNA-binding</keyword>
<evidence type="ECO:0000256" key="2">
    <source>
        <dbReference type="ARBA" id="ARBA00023015"/>
    </source>
</evidence>
<feature type="domain" description="HTH lysR-type" evidence="9">
    <location>
        <begin position="11"/>
        <end position="68"/>
    </location>
</feature>
<evidence type="ECO:0000313" key="11">
    <source>
        <dbReference type="Proteomes" id="UP000241595"/>
    </source>
</evidence>
<dbReference type="Pfam" id="PF00126">
    <property type="entry name" value="HTH_1"/>
    <property type="match status" value="1"/>
</dbReference>
<organism evidence="10 11">
    <name type="scientific">Mycobacterium terramassiliense</name>
    <dbReference type="NCBI Taxonomy" id="1841859"/>
    <lineage>
        <taxon>Bacteria</taxon>
        <taxon>Bacillati</taxon>
        <taxon>Actinomycetota</taxon>
        <taxon>Actinomycetes</taxon>
        <taxon>Mycobacteriales</taxon>
        <taxon>Mycobacteriaceae</taxon>
        <taxon>Mycobacterium</taxon>
    </lineage>
</organism>
<protein>
    <recommendedName>
        <fullName evidence="6">Probable hydrogen peroxide-inducible genes activator</fullName>
    </recommendedName>
</protein>
<dbReference type="InterPro" id="IPR005119">
    <property type="entry name" value="LysR_subst-bd"/>
</dbReference>
<dbReference type="RefSeq" id="WP_077101811.1">
    <property type="nucleotide sequence ID" value="NZ_LT717701.1"/>
</dbReference>
<comment type="function">
    <text evidence="7">Required for the induction the katG gene for catalase. Involved in the response to hydrogen peroxide.</text>
</comment>
<evidence type="ECO:0000256" key="4">
    <source>
        <dbReference type="ARBA" id="ARBA00023159"/>
    </source>
</evidence>
<accession>A0A2U3NGP3</accession>
<keyword evidence="2" id="KW-0805">Transcription regulation</keyword>
<evidence type="ECO:0000256" key="1">
    <source>
        <dbReference type="ARBA" id="ARBA00009437"/>
    </source>
</evidence>
<evidence type="ECO:0000313" key="10">
    <source>
        <dbReference type="EMBL" id="SPM30689.1"/>
    </source>
</evidence>
<dbReference type="GO" id="GO:0003677">
    <property type="term" value="F:DNA binding"/>
    <property type="evidence" value="ECO:0007669"/>
    <property type="project" value="UniProtKB-KW"/>
</dbReference>
<dbReference type="PRINTS" id="PR00039">
    <property type="entry name" value="HTHLYSR"/>
</dbReference>
<evidence type="ECO:0000256" key="5">
    <source>
        <dbReference type="ARBA" id="ARBA00023163"/>
    </source>
</evidence>
<dbReference type="PANTHER" id="PTHR30346:SF0">
    <property type="entry name" value="HCA OPERON TRANSCRIPTIONAL ACTIVATOR HCAR"/>
    <property type="match status" value="1"/>
</dbReference>
<dbReference type="EMBL" id="FTRV01000015">
    <property type="protein sequence ID" value="SPM30689.1"/>
    <property type="molecule type" value="Genomic_DNA"/>
</dbReference>
<keyword evidence="11" id="KW-1185">Reference proteome</keyword>
<dbReference type="Gene3D" id="1.10.10.10">
    <property type="entry name" value="Winged helix-like DNA-binding domain superfamily/Winged helix DNA-binding domain"/>
    <property type="match status" value="1"/>
</dbReference>
<evidence type="ECO:0000256" key="7">
    <source>
        <dbReference type="ARBA" id="ARBA00056658"/>
    </source>
</evidence>
<sequence length="316" mass="34472">MTDRVSPVVDLDLRLVGYFVVVAEHRHFGRAAAALRVAQPSLSRQIRRLEQQLGARLFDRTPQGTELTEAGEVFLPRARALLRSAAQATAQVRAAAQPSRITIGYTTGMIVTPAVRELRREQPDANVQVTHLDWDKARDALLDHRVDAVVTRLPFPTDQLHVTVLYDEPRVLAIPVDHRLAGRESVTLDDIADEPMPRVRHSDPAWSAFWRIDPRPDGRRAPDGPVIDALEDKFELIASGQAVAITAGFHGNSLRPDITTVPLEGVEPSHVVLATRAGDRSRLVAAFRKHAEAHLTPPLPAGAAGIQPSASSGGGR</sequence>
<keyword evidence="5" id="KW-0804">Transcription</keyword>
<dbReference type="Gene3D" id="3.40.190.10">
    <property type="entry name" value="Periplasmic binding protein-like II"/>
    <property type="match status" value="2"/>
</dbReference>
<gene>
    <name evidence="10" type="ORF">MTAB308_4198</name>
</gene>
<comment type="similarity">
    <text evidence="1">Belongs to the LysR transcriptional regulatory family.</text>
</comment>
<dbReference type="InterPro" id="IPR036388">
    <property type="entry name" value="WH-like_DNA-bd_sf"/>
</dbReference>
<dbReference type="PROSITE" id="PS50931">
    <property type="entry name" value="HTH_LYSR"/>
    <property type="match status" value="1"/>
</dbReference>
<evidence type="ECO:0000259" key="9">
    <source>
        <dbReference type="PROSITE" id="PS50931"/>
    </source>
</evidence>
<dbReference type="OrthoDB" id="3176554at2"/>
<dbReference type="STRING" id="1841859.GCA_900157385_04199"/>
<dbReference type="GO" id="GO:0032993">
    <property type="term" value="C:protein-DNA complex"/>
    <property type="evidence" value="ECO:0007669"/>
    <property type="project" value="TreeGrafter"/>
</dbReference>
<evidence type="ECO:0000256" key="8">
    <source>
        <dbReference type="SAM" id="MobiDB-lite"/>
    </source>
</evidence>
<dbReference type="PANTHER" id="PTHR30346">
    <property type="entry name" value="TRANSCRIPTIONAL DUAL REGULATOR HCAR-RELATED"/>
    <property type="match status" value="1"/>
</dbReference>
<feature type="region of interest" description="Disordered" evidence="8">
    <location>
        <begin position="296"/>
        <end position="316"/>
    </location>
</feature>
<name>A0A2U3NGP3_9MYCO</name>
<dbReference type="InterPro" id="IPR036390">
    <property type="entry name" value="WH_DNA-bd_sf"/>
</dbReference>
<dbReference type="Pfam" id="PF03466">
    <property type="entry name" value="LysR_substrate"/>
    <property type="match status" value="1"/>
</dbReference>
<dbReference type="InterPro" id="IPR000847">
    <property type="entry name" value="LysR_HTH_N"/>
</dbReference>
<evidence type="ECO:0000256" key="3">
    <source>
        <dbReference type="ARBA" id="ARBA00023125"/>
    </source>
</evidence>
<proteinExistence type="inferred from homology"/>
<dbReference type="CDD" id="cd08414">
    <property type="entry name" value="PBP2_LTTR_aromatics_like"/>
    <property type="match status" value="1"/>
</dbReference>
<dbReference type="SUPFAM" id="SSF46785">
    <property type="entry name" value="Winged helix' DNA-binding domain"/>
    <property type="match status" value="1"/>
</dbReference>
<dbReference type="Proteomes" id="UP000241595">
    <property type="component" value="Unassembled WGS sequence"/>
</dbReference>
<dbReference type="SUPFAM" id="SSF53850">
    <property type="entry name" value="Periplasmic binding protein-like II"/>
    <property type="match status" value="1"/>
</dbReference>
<evidence type="ECO:0000256" key="6">
    <source>
        <dbReference type="ARBA" id="ARBA00040885"/>
    </source>
</evidence>